<evidence type="ECO:0000259" key="2">
    <source>
        <dbReference type="PROSITE" id="PS50025"/>
    </source>
</evidence>
<dbReference type="OrthoDB" id="10011303at2759"/>
<dbReference type="InterPro" id="IPR013320">
    <property type="entry name" value="ConA-like_dom_sf"/>
</dbReference>
<dbReference type="EMBL" id="LJIJ01001222">
    <property type="protein sequence ID" value="ODM92462.1"/>
    <property type="molecule type" value="Genomic_DNA"/>
</dbReference>
<dbReference type="AlphaFoldDB" id="A0A1D2MHT5"/>
<protein>
    <submittedName>
        <fullName evidence="3">Laminin subunit alpha</fullName>
    </submittedName>
</protein>
<dbReference type="CDD" id="cd00110">
    <property type="entry name" value="LamG"/>
    <property type="match status" value="1"/>
</dbReference>
<dbReference type="PROSITE" id="PS50025">
    <property type="entry name" value="LAM_G_DOMAIN"/>
    <property type="match status" value="1"/>
</dbReference>
<evidence type="ECO:0000256" key="1">
    <source>
        <dbReference type="PROSITE-ProRule" id="PRU00122"/>
    </source>
</evidence>
<dbReference type="Pfam" id="PF02210">
    <property type="entry name" value="Laminin_G_2"/>
    <property type="match status" value="1"/>
</dbReference>
<comment type="caution">
    <text evidence="3">The sequence shown here is derived from an EMBL/GenBank/DDBJ whole genome shotgun (WGS) entry which is preliminary data.</text>
</comment>
<dbReference type="Gene3D" id="2.60.120.200">
    <property type="match status" value="1"/>
</dbReference>
<dbReference type="STRING" id="48709.A0A1D2MHT5"/>
<sequence>MSVHFKTNEPNGLLLYLGNEPGRKEDDFMAVEIEKGYPVLTVDLGSGPQRITQ</sequence>
<proteinExistence type="predicted"/>
<reference evidence="3 4" key="1">
    <citation type="journal article" date="2016" name="Genome Biol. Evol.">
        <title>Gene Family Evolution Reflects Adaptation to Soil Environmental Stressors in the Genome of the Collembolan Orchesella cincta.</title>
        <authorList>
            <person name="Faddeeva-Vakhrusheva A."/>
            <person name="Derks M.F."/>
            <person name="Anvar S.Y."/>
            <person name="Agamennone V."/>
            <person name="Suring W."/>
            <person name="Smit S."/>
            <person name="van Straalen N.M."/>
            <person name="Roelofs D."/>
        </authorList>
    </citation>
    <scope>NUCLEOTIDE SEQUENCE [LARGE SCALE GENOMIC DNA]</scope>
    <source>
        <tissue evidence="3">Mixed pool</tissue>
    </source>
</reference>
<keyword evidence="4" id="KW-1185">Reference proteome</keyword>
<comment type="caution">
    <text evidence="1">Lacks conserved residue(s) required for the propagation of feature annotation.</text>
</comment>
<gene>
    <name evidence="3" type="ORF">Ocin01_14225</name>
</gene>
<accession>A0A1D2MHT5</accession>
<feature type="domain" description="Laminin G" evidence="2">
    <location>
        <begin position="1"/>
        <end position="53"/>
    </location>
</feature>
<dbReference type="InterPro" id="IPR001791">
    <property type="entry name" value="Laminin_G"/>
</dbReference>
<dbReference type="Proteomes" id="UP000094527">
    <property type="component" value="Unassembled WGS sequence"/>
</dbReference>
<dbReference type="SUPFAM" id="SSF49899">
    <property type="entry name" value="Concanavalin A-like lectins/glucanases"/>
    <property type="match status" value="1"/>
</dbReference>
<evidence type="ECO:0000313" key="3">
    <source>
        <dbReference type="EMBL" id="ODM92462.1"/>
    </source>
</evidence>
<organism evidence="3 4">
    <name type="scientific">Orchesella cincta</name>
    <name type="common">Springtail</name>
    <name type="synonym">Podura cincta</name>
    <dbReference type="NCBI Taxonomy" id="48709"/>
    <lineage>
        <taxon>Eukaryota</taxon>
        <taxon>Metazoa</taxon>
        <taxon>Ecdysozoa</taxon>
        <taxon>Arthropoda</taxon>
        <taxon>Hexapoda</taxon>
        <taxon>Collembola</taxon>
        <taxon>Entomobryomorpha</taxon>
        <taxon>Entomobryoidea</taxon>
        <taxon>Orchesellidae</taxon>
        <taxon>Orchesellinae</taxon>
        <taxon>Orchesella</taxon>
    </lineage>
</organism>
<evidence type="ECO:0000313" key="4">
    <source>
        <dbReference type="Proteomes" id="UP000094527"/>
    </source>
</evidence>
<name>A0A1D2MHT5_ORCCI</name>